<feature type="domain" description="Putative DNA-binding" evidence="1">
    <location>
        <begin position="34"/>
        <end position="112"/>
    </location>
</feature>
<reference evidence="2 3" key="1">
    <citation type="submission" date="2018-01" db="EMBL/GenBank/DDBJ databases">
        <title>Whole genome analyses suggest that Burkholderia sensu lato contains two further novel genera in the rhizoxinica-symbiotica group Mycetohabitans gen. nov., and Trinickia gen. nov.: implications for the evolution of diazotrophy and nodulation in the Burkholderiaceae.</title>
        <authorList>
            <person name="Estrada-de los Santos P."/>
            <person name="Palmer M."/>
            <person name="Chavez-Ramirez B."/>
            <person name="Beukes C."/>
            <person name="Steenkamp E.T."/>
            <person name="Hirsch A.M."/>
            <person name="Manyaka P."/>
            <person name="Maluk M."/>
            <person name="Lafos M."/>
            <person name="Crook M."/>
            <person name="Gross E."/>
            <person name="Simon M.F."/>
            <person name="Bueno dos Reis Junior F."/>
            <person name="Poole P.S."/>
            <person name="Venter S.N."/>
            <person name="James E.K."/>
        </authorList>
    </citation>
    <scope>NUCLEOTIDE SEQUENCE [LARGE SCALE GENOMIC DNA]</scope>
    <source>
        <strain evidence="2 3">GP25-8</strain>
    </source>
</reference>
<organism evidence="2 3">
    <name type="scientific">Trinickia soli</name>
    <dbReference type="NCBI Taxonomy" id="380675"/>
    <lineage>
        <taxon>Bacteria</taxon>
        <taxon>Pseudomonadati</taxon>
        <taxon>Pseudomonadota</taxon>
        <taxon>Betaproteobacteria</taxon>
        <taxon>Burkholderiales</taxon>
        <taxon>Burkholderiaceae</taxon>
        <taxon>Trinickia</taxon>
    </lineage>
</organism>
<keyword evidence="3" id="KW-1185">Reference proteome</keyword>
<dbReference type="EMBL" id="PNYB01000005">
    <property type="protein sequence ID" value="PMS26157.1"/>
    <property type="molecule type" value="Genomic_DNA"/>
</dbReference>
<evidence type="ECO:0000259" key="1">
    <source>
        <dbReference type="Pfam" id="PF09836"/>
    </source>
</evidence>
<dbReference type="AlphaFoldDB" id="A0A2N7W9U2"/>
<dbReference type="InterPro" id="IPR044922">
    <property type="entry name" value="DUF2063_N_sf"/>
</dbReference>
<dbReference type="Proteomes" id="UP000235347">
    <property type="component" value="Unassembled WGS sequence"/>
</dbReference>
<dbReference type="Gene3D" id="1.10.150.690">
    <property type="entry name" value="DUF2063"/>
    <property type="match status" value="1"/>
</dbReference>
<evidence type="ECO:0000313" key="3">
    <source>
        <dbReference type="Proteomes" id="UP000235347"/>
    </source>
</evidence>
<proteinExistence type="predicted"/>
<sequence>MTDLATLQTWMQEVVGGDAWTLDEAIASAARHGVDCDAAIVGSERLAAKQRLEIYLLSYRARLLECLRAEFPVLRSLVGDQVFDLFAGAYLGAHPPSSFTLFDLGAGFADFLEATRPQPNDGRGTLDALPASLARLERAFAESERAEGVEAGIDAHSPMPFDIVFLHATRLKRPTSLKLLLLDFDFSDLVAAVAAQRPHEMPRPGETPVAVARNGYRVRMHKLEPWSFSFLALLEVEPRSVRDVIAEVSNALQASQGRIGAQLLAWLPFAFDAGFVMAG</sequence>
<dbReference type="Pfam" id="PF09836">
    <property type="entry name" value="DUF2063"/>
    <property type="match status" value="1"/>
</dbReference>
<accession>A0A2N7W9U2</accession>
<evidence type="ECO:0000313" key="2">
    <source>
        <dbReference type="EMBL" id="PMS26157.1"/>
    </source>
</evidence>
<dbReference type="InterPro" id="IPR018640">
    <property type="entry name" value="DUF2063"/>
</dbReference>
<gene>
    <name evidence="2" type="ORF">C0Z19_07955</name>
</gene>
<name>A0A2N7W9U2_9BURK</name>
<dbReference type="RefSeq" id="WP_102609252.1">
    <property type="nucleotide sequence ID" value="NZ_CADIKD010000008.1"/>
</dbReference>
<protein>
    <recommendedName>
        <fullName evidence="1">Putative DNA-binding domain-containing protein</fullName>
    </recommendedName>
</protein>
<comment type="caution">
    <text evidence="2">The sequence shown here is derived from an EMBL/GenBank/DDBJ whole genome shotgun (WGS) entry which is preliminary data.</text>
</comment>